<evidence type="ECO:0000313" key="3">
    <source>
        <dbReference type="Proteomes" id="UP000239685"/>
    </source>
</evidence>
<protein>
    <recommendedName>
        <fullName evidence="4">Rdx family protein</fullName>
    </recommendedName>
</protein>
<keyword evidence="1" id="KW-0676">Redox-active center</keyword>
<dbReference type="Pfam" id="PF10262">
    <property type="entry name" value="Rdx"/>
    <property type="match status" value="1"/>
</dbReference>
<dbReference type="Proteomes" id="UP000239685">
    <property type="component" value="Unassembled WGS sequence"/>
</dbReference>
<reference evidence="2 3" key="1">
    <citation type="submission" date="2017-06" db="EMBL/GenBank/DDBJ databases">
        <title>Updating the genomic taxonomy and epidemiology of Campylobacter hyointestinalis; discovery in New Zealand farmed ruminants.</title>
        <authorList>
            <person name="Wilkinson D.A."/>
            <person name="Fayaz A."/>
            <person name="Biggs P.J."/>
            <person name="Midwinter A.C."/>
        </authorList>
    </citation>
    <scope>NUCLEOTIDE SEQUENCE [LARGE SCALE GENOMIC DNA]</scope>
    <source>
        <strain evidence="2 3">S1614a</strain>
    </source>
</reference>
<name>A0A855N4L0_CAMHY</name>
<sequence length="49" mass="5733">MEVSKEIGNKGDFIVEVDGKVVFNNHELSRPRFPERDEVTKIIKQEFNL</sequence>
<accession>A0A855N4L0</accession>
<comment type="caution">
    <text evidence="2">The sequence shown here is derived from an EMBL/GenBank/DDBJ whole genome shotgun (WGS) entry which is preliminary data.</text>
</comment>
<evidence type="ECO:0008006" key="4">
    <source>
        <dbReference type="Google" id="ProtNLM"/>
    </source>
</evidence>
<proteinExistence type="predicted"/>
<evidence type="ECO:0000256" key="1">
    <source>
        <dbReference type="ARBA" id="ARBA00023284"/>
    </source>
</evidence>
<organism evidence="2 3">
    <name type="scientific">Campylobacter hyointestinalis subsp. hyointestinalis</name>
    <dbReference type="NCBI Taxonomy" id="91352"/>
    <lineage>
        <taxon>Bacteria</taxon>
        <taxon>Pseudomonadati</taxon>
        <taxon>Campylobacterota</taxon>
        <taxon>Epsilonproteobacteria</taxon>
        <taxon>Campylobacterales</taxon>
        <taxon>Campylobacteraceae</taxon>
        <taxon>Campylobacter</taxon>
    </lineage>
</organism>
<dbReference type="Gene3D" id="3.40.30.10">
    <property type="entry name" value="Glutaredoxin"/>
    <property type="match status" value="1"/>
</dbReference>
<evidence type="ECO:0000313" key="2">
    <source>
        <dbReference type="EMBL" id="PPB70431.1"/>
    </source>
</evidence>
<dbReference type="EMBL" id="NIQP01000012">
    <property type="protein sequence ID" value="PPB70431.1"/>
    <property type="molecule type" value="Genomic_DNA"/>
</dbReference>
<gene>
    <name evidence="2" type="ORF">CDQ78_08940</name>
</gene>
<dbReference type="InterPro" id="IPR011893">
    <property type="entry name" value="Selenoprotein_Rdx-typ"/>
</dbReference>
<dbReference type="AlphaFoldDB" id="A0A855N4L0"/>